<dbReference type="PRINTS" id="PR00237">
    <property type="entry name" value="GPCRRHODOPSN"/>
</dbReference>
<feature type="transmembrane region" description="Helical" evidence="9">
    <location>
        <begin position="105"/>
        <end position="124"/>
    </location>
</feature>
<feature type="transmembrane region" description="Helical" evidence="9">
    <location>
        <begin position="381"/>
        <end position="405"/>
    </location>
</feature>
<gene>
    <name evidence="11" type="ORF">FSP39_005832</name>
</gene>
<keyword evidence="2 9" id="KW-0812">Transmembrane</keyword>
<accession>A0AA88XLC5</accession>
<feature type="domain" description="G-protein coupled receptors family 1 profile" evidence="10">
    <location>
        <begin position="45"/>
        <end position="402"/>
    </location>
</feature>
<feature type="transmembrane region" description="Helical" evidence="9">
    <location>
        <begin position="341"/>
        <end position="361"/>
    </location>
</feature>
<evidence type="ECO:0000256" key="5">
    <source>
        <dbReference type="ARBA" id="ARBA00023136"/>
    </source>
</evidence>
<organism evidence="11 12">
    <name type="scientific">Pinctada imbricata</name>
    <name type="common">Atlantic pearl-oyster</name>
    <name type="synonym">Pinctada martensii</name>
    <dbReference type="NCBI Taxonomy" id="66713"/>
    <lineage>
        <taxon>Eukaryota</taxon>
        <taxon>Metazoa</taxon>
        <taxon>Spiralia</taxon>
        <taxon>Lophotrochozoa</taxon>
        <taxon>Mollusca</taxon>
        <taxon>Bivalvia</taxon>
        <taxon>Autobranchia</taxon>
        <taxon>Pteriomorphia</taxon>
        <taxon>Pterioida</taxon>
        <taxon>Pterioidea</taxon>
        <taxon>Pteriidae</taxon>
        <taxon>Pinctada</taxon>
    </lineage>
</organism>
<evidence type="ECO:0000256" key="9">
    <source>
        <dbReference type="SAM" id="Phobius"/>
    </source>
</evidence>
<dbReference type="Proteomes" id="UP001186944">
    <property type="component" value="Unassembled WGS sequence"/>
</dbReference>
<evidence type="ECO:0000256" key="4">
    <source>
        <dbReference type="ARBA" id="ARBA00023040"/>
    </source>
</evidence>
<comment type="caution">
    <text evidence="11">The sequence shown here is derived from an EMBL/GenBank/DDBJ whole genome shotgun (WGS) entry which is preliminary data.</text>
</comment>
<dbReference type="AlphaFoldDB" id="A0AA88XLC5"/>
<dbReference type="CDD" id="cd00637">
    <property type="entry name" value="7tm_classA_rhodopsin-like"/>
    <property type="match status" value="1"/>
</dbReference>
<protein>
    <recommendedName>
        <fullName evidence="10">G-protein coupled receptors family 1 profile domain-containing protein</fullName>
    </recommendedName>
</protein>
<dbReference type="GO" id="GO:0004930">
    <property type="term" value="F:G protein-coupled receptor activity"/>
    <property type="evidence" value="ECO:0007669"/>
    <property type="project" value="UniProtKB-KW"/>
</dbReference>
<evidence type="ECO:0000256" key="1">
    <source>
        <dbReference type="ARBA" id="ARBA00004141"/>
    </source>
</evidence>
<feature type="transmembrane region" description="Helical" evidence="9">
    <location>
        <begin position="24"/>
        <end position="53"/>
    </location>
</feature>
<dbReference type="InterPro" id="IPR000276">
    <property type="entry name" value="GPCR_Rhodpsn"/>
</dbReference>
<evidence type="ECO:0000256" key="2">
    <source>
        <dbReference type="ARBA" id="ARBA00022692"/>
    </source>
</evidence>
<evidence type="ECO:0000256" key="7">
    <source>
        <dbReference type="ARBA" id="ARBA00023224"/>
    </source>
</evidence>
<keyword evidence="12" id="KW-1185">Reference proteome</keyword>
<feature type="transmembrane region" description="Helical" evidence="9">
    <location>
        <begin position="199"/>
        <end position="224"/>
    </location>
</feature>
<dbReference type="PROSITE" id="PS50262">
    <property type="entry name" value="G_PROTEIN_RECEP_F1_2"/>
    <property type="match status" value="1"/>
</dbReference>
<feature type="transmembrane region" description="Helical" evidence="9">
    <location>
        <begin position="145"/>
        <end position="165"/>
    </location>
</feature>
<proteinExistence type="predicted"/>
<evidence type="ECO:0000256" key="8">
    <source>
        <dbReference type="SAM" id="MobiDB-lite"/>
    </source>
</evidence>
<feature type="region of interest" description="Disordered" evidence="8">
    <location>
        <begin position="235"/>
        <end position="254"/>
    </location>
</feature>
<keyword evidence="3 9" id="KW-1133">Transmembrane helix</keyword>
<dbReference type="GO" id="GO:0016020">
    <property type="term" value="C:membrane"/>
    <property type="evidence" value="ECO:0007669"/>
    <property type="project" value="UniProtKB-SubCell"/>
</dbReference>
<comment type="subcellular location">
    <subcellularLocation>
        <location evidence="1">Membrane</location>
        <topology evidence="1">Multi-pass membrane protein</topology>
    </subcellularLocation>
</comment>
<evidence type="ECO:0000313" key="12">
    <source>
        <dbReference type="Proteomes" id="UP001186944"/>
    </source>
</evidence>
<evidence type="ECO:0000313" key="11">
    <source>
        <dbReference type="EMBL" id="KAK3087427.1"/>
    </source>
</evidence>
<dbReference type="Gene3D" id="1.20.1070.10">
    <property type="entry name" value="Rhodopsin 7-helix transmembrane proteins"/>
    <property type="match status" value="1"/>
</dbReference>
<keyword evidence="4" id="KW-0297">G-protein coupled receptor</keyword>
<keyword evidence="7" id="KW-0807">Transducer</keyword>
<evidence type="ECO:0000256" key="3">
    <source>
        <dbReference type="ARBA" id="ARBA00022989"/>
    </source>
</evidence>
<dbReference type="EMBL" id="VSWD01000011">
    <property type="protein sequence ID" value="KAK3087427.1"/>
    <property type="molecule type" value="Genomic_DNA"/>
</dbReference>
<name>A0AA88XLC5_PINIB</name>
<feature type="transmembrane region" description="Helical" evidence="9">
    <location>
        <begin position="65"/>
        <end position="85"/>
    </location>
</feature>
<dbReference type="InterPro" id="IPR017452">
    <property type="entry name" value="GPCR_Rhodpsn_7TM"/>
</dbReference>
<dbReference type="Pfam" id="PF00001">
    <property type="entry name" value="7tm_1"/>
    <property type="match status" value="1"/>
</dbReference>
<dbReference type="PANTHER" id="PTHR24238">
    <property type="entry name" value="G-PROTEIN COUPLED RECEPTOR"/>
    <property type="match status" value="1"/>
</dbReference>
<evidence type="ECO:0000259" key="10">
    <source>
        <dbReference type="PROSITE" id="PS50262"/>
    </source>
</evidence>
<sequence length="428" mass="49431">MATDPIKNITENDFSVLNAWNDKLASFLIGNSTVLCVYLFLGVTGNILIIFIYSFRMKGMKDDRYFIPYLAGMDLIACMFGASYAMALNLLPVRFHGDYLCKSLWFANQAASLTAGFMLLVIAIQRYLKVCRPFKDNMTLFWKKLALFLVVATGILLAAPCWIFYGEIEIRNEDLNITGYRCSEKGKESHRTMILAYNILLFVVAVGGILCISGFYVLVGTTIYRQVRYRKRVSISNTKKRRKPSGDSSSATQSEVVRRCYRDSLDIDSPAFDSCRSPSEYFDYEADDKRTSRPSFGNALMVPLQGEPVRRRSFAEELERPIKALRQQLPKVRSHFTTHRCSWMFMLITIVFIVAFIPRITLMVLESVDKDFWNNLTDSEIVFYLFLYRVYLITNVTNPFFYGLFDKSLRRELKSMCCKDDKRKKNKK</sequence>
<dbReference type="SUPFAM" id="SSF81321">
    <property type="entry name" value="Family A G protein-coupled receptor-like"/>
    <property type="match status" value="1"/>
</dbReference>
<evidence type="ECO:0000256" key="6">
    <source>
        <dbReference type="ARBA" id="ARBA00023170"/>
    </source>
</evidence>
<reference evidence="11" key="1">
    <citation type="submission" date="2019-08" db="EMBL/GenBank/DDBJ databases">
        <title>The improved chromosome-level genome for the pearl oyster Pinctada fucata martensii using PacBio sequencing and Hi-C.</title>
        <authorList>
            <person name="Zheng Z."/>
        </authorList>
    </citation>
    <scope>NUCLEOTIDE SEQUENCE</scope>
    <source>
        <strain evidence="11">ZZ-2019</strain>
        <tissue evidence="11">Adductor muscle</tissue>
    </source>
</reference>
<dbReference type="PANTHER" id="PTHR24238:SF47">
    <property type="entry name" value="ECDYSTEROIDS_DOPAMINE RECEPTOR-RELATED"/>
    <property type="match status" value="1"/>
</dbReference>
<keyword evidence="6" id="KW-0675">Receptor</keyword>
<keyword evidence="5 9" id="KW-0472">Membrane</keyword>